<sequence length="272" mass="30363">MFARFGLPSQLVTDNGPPFMSIDFKNYCKKNCIRHVSSAPYRPQANGAAENAVKTIKKVIKRAVFEGEDILQAINRFLFQYRNCEHATTAVSPAVALLGRRLRSRLDALRPNTAEVVRRAQYQQVANSGGSDRNIAIGDRVLTRNYTPKGGKWREGKIVKKTGPVSYRVSMGDGIEWKRHIDQVIPTNRKSRYSLSRPSISELKETEETPHLRPDSGTDDLFEDATGEGNDQDEKGSSNITDNAERNSSSPPSPSVSARALRAYIRAKKKEL</sequence>
<protein>
    <recommendedName>
        <fullName evidence="2">Integrase catalytic domain-containing protein</fullName>
    </recommendedName>
</protein>
<dbReference type="EMBL" id="CAVLGL010000092">
    <property type="protein sequence ID" value="CAK1595307.1"/>
    <property type="molecule type" value="Genomic_DNA"/>
</dbReference>
<comment type="caution">
    <text evidence="3">The sequence shown here is derived from an EMBL/GenBank/DDBJ whole genome shotgun (WGS) entry which is preliminary data.</text>
</comment>
<feature type="region of interest" description="Disordered" evidence="1">
    <location>
        <begin position="189"/>
        <end position="260"/>
    </location>
</feature>
<gene>
    <name evidence="3" type="ORF">PARMNEM_LOCUS14809</name>
</gene>
<dbReference type="GO" id="GO:0015074">
    <property type="term" value="P:DNA integration"/>
    <property type="evidence" value="ECO:0007669"/>
    <property type="project" value="InterPro"/>
</dbReference>
<feature type="compositionally biased region" description="Acidic residues" evidence="1">
    <location>
        <begin position="217"/>
        <end position="226"/>
    </location>
</feature>
<evidence type="ECO:0000259" key="2">
    <source>
        <dbReference type="PROSITE" id="PS50994"/>
    </source>
</evidence>
<dbReference type="PROSITE" id="PS50994">
    <property type="entry name" value="INTEGRASE"/>
    <property type="match status" value="1"/>
</dbReference>
<dbReference type="InterPro" id="IPR050951">
    <property type="entry name" value="Retrovirus_Pol_polyprotein"/>
</dbReference>
<dbReference type="AlphaFoldDB" id="A0AAV1LML0"/>
<evidence type="ECO:0000256" key="1">
    <source>
        <dbReference type="SAM" id="MobiDB-lite"/>
    </source>
</evidence>
<feature type="domain" description="Integrase catalytic" evidence="2">
    <location>
        <begin position="1"/>
        <end position="101"/>
    </location>
</feature>
<dbReference type="GO" id="GO:0003676">
    <property type="term" value="F:nucleic acid binding"/>
    <property type="evidence" value="ECO:0007669"/>
    <property type="project" value="InterPro"/>
</dbReference>
<feature type="compositionally biased region" description="Polar residues" evidence="1">
    <location>
        <begin position="189"/>
        <end position="199"/>
    </location>
</feature>
<accession>A0AAV1LML0</accession>
<keyword evidence="4" id="KW-1185">Reference proteome</keyword>
<feature type="compositionally biased region" description="Basic and acidic residues" evidence="1">
    <location>
        <begin position="202"/>
        <end position="216"/>
    </location>
</feature>
<dbReference type="InterPro" id="IPR036397">
    <property type="entry name" value="RNaseH_sf"/>
</dbReference>
<dbReference type="Proteomes" id="UP001314205">
    <property type="component" value="Unassembled WGS sequence"/>
</dbReference>
<dbReference type="PANTHER" id="PTHR37984">
    <property type="entry name" value="PROTEIN CBG26694"/>
    <property type="match status" value="1"/>
</dbReference>
<dbReference type="Gene3D" id="3.30.420.10">
    <property type="entry name" value="Ribonuclease H-like superfamily/Ribonuclease H"/>
    <property type="match status" value="1"/>
</dbReference>
<evidence type="ECO:0000313" key="3">
    <source>
        <dbReference type="EMBL" id="CAK1595307.1"/>
    </source>
</evidence>
<evidence type="ECO:0000313" key="4">
    <source>
        <dbReference type="Proteomes" id="UP001314205"/>
    </source>
</evidence>
<dbReference type="PANTHER" id="PTHR37984:SF5">
    <property type="entry name" value="PROTEIN NYNRIN-LIKE"/>
    <property type="match status" value="1"/>
</dbReference>
<dbReference type="InterPro" id="IPR001584">
    <property type="entry name" value="Integrase_cat-core"/>
</dbReference>
<reference evidence="3 4" key="1">
    <citation type="submission" date="2023-11" db="EMBL/GenBank/DDBJ databases">
        <authorList>
            <person name="Hedman E."/>
            <person name="Englund M."/>
            <person name="Stromberg M."/>
            <person name="Nyberg Akerstrom W."/>
            <person name="Nylinder S."/>
            <person name="Jareborg N."/>
            <person name="Kallberg Y."/>
            <person name="Kronander E."/>
        </authorList>
    </citation>
    <scope>NUCLEOTIDE SEQUENCE [LARGE SCALE GENOMIC DNA]</scope>
</reference>
<dbReference type="InterPro" id="IPR012337">
    <property type="entry name" value="RNaseH-like_sf"/>
</dbReference>
<proteinExistence type="predicted"/>
<name>A0AAV1LML0_9NEOP</name>
<organism evidence="3 4">
    <name type="scientific">Parnassius mnemosyne</name>
    <name type="common">clouded apollo</name>
    <dbReference type="NCBI Taxonomy" id="213953"/>
    <lineage>
        <taxon>Eukaryota</taxon>
        <taxon>Metazoa</taxon>
        <taxon>Ecdysozoa</taxon>
        <taxon>Arthropoda</taxon>
        <taxon>Hexapoda</taxon>
        <taxon>Insecta</taxon>
        <taxon>Pterygota</taxon>
        <taxon>Neoptera</taxon>
        <taxon>Endopterygota</taxon>
        <taxon>Lepidoptera</taxon>
        <taxon>Glossata</taxon>
        <taxon>Ditrysia</taxon>
        <taxon>Papilionoidea</taxon>
        <taxon>Papilionidae</taxon>
        <taxon>Parnassiinae</taxon>
        <taxon>Parnassini</taxon>
        <taxon>Parnassius</taxon>
        <taxon>Driopa</taxon>
    </lineage>
</organism>
<dbReference type="SUPFAM" id="SSF53098">
    <property type="entry name" value="Ribonuclease H-like"/>
    <property type="match status" value="1"/>
</dbReference>